<feature type="region of interest" description="Disordered" evidence="1">
    <location>
        <begin position="80"/>
        <end position="99"/>
    </location>
</feature>
<feature type="signal peptide" evidence="2">
    <location>
        <begin position="1"/>
        <end position="22"/>
    </location>
</feature>
<feature type="compositionally biased region" description="Basic and acidic residues" evidence="1">
    <location>
        <begin position="83"/>
        <end position="92"/>
    </location>
</feature>
<feature type="chain" id="PRO_5031501868" evidence="2">
    <location>
        <begin position="23"/>
        <end position="99"/>
    </location>
</feature>
<organism evidence="3 4">
    <name type="scientific">Desulfovibrio intestinalis</name>
    <dbReference type="NCBI Taxonomy" id="58621"/>
    <lineage>
        <taxon>Bacteria</taxon>
        <taxon>Pseudomonadati</taxon>
        <taxon>Thermodesulfobacteriota</taxon>
        <taxon>Desulfovibrionia</taxon>
        <taxon>Desulfovibrionales</taxon>
        <taxon>Desulfovibrionaceae</taxon>
        <taxon>Desulfovibrio</taxon>
    </lineage>
</organism>
<evidence type="ECO:0000313" key="3">
    <source>
        <dbReference type="EMBL" id="MBB5144735.1"/>
    </source>
</evidence>
<reference evidence="3 4" key="1">
    <citation type="submission" date="2020-08" db="EMBL/GenBank/DDBJ databases">
        <title>Genomic Encyclopedia of Type Strains, Phase IV (KMG-IV): sequencing the most valuable type-strain genomes for metagenomic binning, comparative biology and taxonomic classification.</title>
        <authorList>
            <person name="Goeker M."/>
        </authorList>
    </citation>
    <scope>NUCLEOTIDE SEQUENCE [LARGE SCALE GENOMIC DNA]</scope>
    <source>
        <strain evidence="3 4">DSM 11275</strain>
    </source>
</reference>
<keyword evidence="4" id="KW-1185">Reference proteome</keyword>
<gene>
    <name evidence="3" type="ORF">HNQ38_002853</name>
</gene>
<dbReference type="RefSeq" id="WP_183722336.1">
    <property type="nucleotide sequence ID" value="NZ_JACHGO010000011.1"/>
</dbReference>
<evidence type="ECO:0000256" key="2">
    <source>
        <dbReference type="SAM" id="SignalP"/>
    </source>
</evidence>
<dbReference type="EMBL" id="JACHGO010000011">
    <property type="protein sequence ID" value="MBB5144735.1"/>
    <property type="molecule type" value="Genomic_DNA"/>
</dbReference>
<sequence length="99" mass="11207">MFFFMAILLMAAFPLSPRITLAAAAKLVYEKWKRRRAGENSGTGFYNAPESAAAYEEKRAQRAVKKVAWALRQNLLKNANPKEATDVQRSREGLYAGRR</sequence>
<evidence type="ECO:0000313" key="4">
    <source>
        <dbReference type="Proteomes" id="UP000539075"/>
    </source>
</evidence>
<comment type="caution">
    <text evidence="3">The sequence shown here is derived from an EMBL/GenBank/DDBJ whole genome shotgun (WGS) entry which is preliminary data.</text>
</comment>
<proteinExistence type="predicted"/>
<keyword evidence="2" id="KW-0732">Signal</keyword>
<protein>
    <submittedName>
        <fullName evidence="3">3-hydroxyacyl-CoA dehydrogenase</fullName>
    </submittedName>
</protein>
<dbReference type="Proteomes" id="UP000539075">
    <property type="component" value="Unassembled WGS sequence"/>
</dbReference>
<name>A0A7W8C6L3_9BACT</name>
<accession>A0A7W8C6L3</accession>
<dbReference type="AlphaFoldDB" id="A0A7W8C6L3"/>
<evidence type="ECO:0000256" key="1">
    <source>
        <dbReference type="SAM" id="MobiDB-lite"/>
    </source>
</evidence>